<dbReference type="AlphaFoldDB" id="A0A7J7G512"/>
<name>A0A7J7G512_CAMSI</name>
<comment type="similarity">
    <text evidence="1">Belongs to the PPR family. P subfamily.</text>
</comment>
<evidence type="ECO:0000313" key="5">
    <source>
        <dbReference type="Proteomes" id="UP000593564"/>
    </source>
</evidence>
<dbReference type="PROSITE" id="PS51375">
    <property type="entry name" value="PPR"/>
    <property type="match status" value="3"/>
</dbReference>
<dbReference type="Pfam" id="PF01535">
    <property type="entry name" value="PPR"/>
    <property type="match status" value="1"/>
</dbReference>
<gene>
    <name evidence="4" type="ORF">HYC85_026928</name>
</gene>
<proteinExistence type="inferred from homology"/>
<evidence type="ECO:0000256" key="1">
    <source>
        <dbReference type="ARBA" id="ARBA00007626"/>
    </source>
</evidence>
<sequence length="155" mass="17687">MFYKLRASGYKCDQTAYDKLINGFSMQGDLDTAQNLFEEMASNNLVPNASNFENMIYGEMSQTGHLPSVVTYICLIGGFCKANWMDIAHLLADEMRRKKVSPDVFSYNVLIAGYRRLGNLDRAHELFKEMRKEGIFPNDYTFNILELDAASVKEN</sequence>
<protein>
    <recommendedName>
        <fullName evidence="6">Pentacotripeptide-repeat region of PRORP domain-containing protein</fullName>
    </recommendedName>
</protein>
<dbReference type="PANTHER" id="PTHR47941">
    <property type="entry name" value="PENTATRICOPEPTIDE REPEAT-CONTAINING PROTEIN 3, MITOCHONDRIAL"/>
    <property type="match status" value="1"/>
</dbReference>
<comment type="caution">
    <text evidence="4">The sequence shown here is derived from an EMBL/GenBank/DDBJ whole genome shotgun (WGS) entry which is preliminary data.</text>
</comment>
<feature type="repeat" description="PPR" evidence="3">
    <location>
        <begin position="68"/>
        <end position="102"/>
    </location>
</feature>
<reference evidence="5" key="1">
    <citation type="journal article" date="2020" name="Nat. Commun.">
        <title>Genome assembly of wild tea tree DASZ reveals pedigree and selection history of tea varieties.</title>
        <authorList>
            <person name="Zhang W."/>
            <person name="Zhang Y."/>
            <person name="Qiu H."/>
            <person name="Guo Y."/>
            <person name="Wan H."/>
            <person name="Zhang X."/>
            <person name="Scossa F."/>
            <person name="Alseekh S."/>
            <person name="Zhang Q."/>
            <person name="Wang P."/>
            <person name="Xu L."/>
            <person name="Schmidt M.H."/>
            <person name="Jia X."/>
            <person name="Li D."/>
            <person name="Zhu A."/>
            <person name="Guo F."/>
            <person name="Chen W."/>
            <person name="Ni D."/>
            <person name="Usadel B."/>
            <person name="Fernie A.R."/>
            <person name="Wen W."/>
        </authorList>
    </citation>
    <scope>NUCLEOTIDE SEQUENCE [LARGE SCALE GENOMIC DNA]</scope>
    <source>
        <strain evidence="5">cv. G240</strain>
    </source>
</reference>
<evidence type="ECO:0000256" key="2">
    <source>
        <dbReference type="ARBA" id="ARBA00022737"/>
    </source>
</evidence>
<feature type="repeat" description="PPR" evidence="3">
    <location>
        <begin position="13"/>
        <end position="47"/>
    </location>
</feature>
<dbReference type="Pfam" id="PF12854">
    <property type="entry name" value="PPR_1"/>
    <property type="match status" value="1"/>
</dbReference>
<evidence type="ECO:0000313" key="4">
    <source>
        <dbReference type="EMBL" id="KAF5935799.1"/>
    </source>
</evidence>
<evidence type="ECO:0008006" key="6">
    <source>
        <dbReference type="Google" id="ProtNLM"/>
    </source>
</evidence>
<organism evidence="4 5">
    <name type="scientific">Camellia sinensis</name>
    <name type="common">Tea plant</name>
    <name type="synonym">Thea sinensis</name>
    <dbReference type="NCBI Taxonomy" id="4442"/>
    <lineage>
        <taxon>Eukaryota</taxon>
        <taxon>Viridiplantae</taxon>
        <taxon>Streptophyta</taxon>
        <taxon>Embryophyta</taxon>
        <taxon>Tracheophyta</taxon>
        <taxon>Spermatophyta</taxon>
        <taxon>Magnoliopsida</taxon>
        <taxon>eudicotyledons</taxon>
        <taxon>Gunneridae</taxon>
        <taxon>Pentapetalae</taxon>
        <taxon>asterids</taxon>
        <taxon>Ericales</taxon>
        <taxon>Theaceae</taxon>
        <taxon>Camellia</taxon>
    </lineage>
</organism>
<reference evidence="4 5" key="2">
    <citation type="submission" date="2020-07" db="EMBL/GenBank/DDBJ databases">
        <title>Genome assembly of wild tea tree DASZ reveals pedigree and selection history of tea varieties.</title>
        <authorList>
            <person name="Zhang W."/>
        </authorList>
    </citation>
    <scope>NUCLEOTIDE SEQUENCE [LARGE SCALE GENOMIC DNA]</scope>
    <source>
        <strain evidence="5">cv. G240</strain>
        <tissue evidence="4">Leaf</tissue>
    </source>
</reference>
<keyword evidence="5" id="KW-1185">Reference proteome</keyword>
<dbReference type="InterPro" id="IPR002885">
    <property type="entry name" value="PPR_rpt"/>
</dbReference>
<dbReference type="NCBIfam" id="TIGR00756">
    <property type="entry name" value="PPR"/>
    <property type="match status" value="3"/>
</dbReference>
<dbReference type="EMBL" id="JACBKZ010000013">
    <property type="protein sequence ID" value="KAF5935799.1"/>
    <property type="molecule type" value="Genomic_DNA"/>
</dbReference>
<keyword evidence="2" id="KW-0677">Repeat</keyword>
<dbReference type="Gene3D" id="1.25.40.10">
    <property type="entry name" value="Tetratricopeptide repeat domain"/>
    <property type="match status" value="2"/>
</dbReference>
<accession>A0A7J7G512</accession>
<evidence type="ECO:0000256" key="3">
    <source>
        <dbReference type="PROSITE-ProRule" id="PRU00708"/>
    </source>
</evidence>
<dbReference type="InterPro" id="IPR011990">
    <property type="entry name" value="TPR-like_helical_dom_sf"/>
</dbReference>
<dbReference type="Pfam" id="PF13041">
    <property type="entry name" value="PPR_2"/>
    <property type="match status" value="1"/>
</dbReference>
<feature type="repeat" description="PPR" evidence="3">
    <location>
        <begin position="103"/>
        <end position="137"/>
    </location>
</feature>
<dbReference type="Proteomes" id="UP000593564">
    <property type="component" value="Unassembled WGS sequence"/>
</dbReference>